<gene>
    <name evidence="8" type="ORF">RJ641_013971</name>
</gene>
<dbReference type="Pfam" id="PF23598">
    <property type="entry name" value="LRR_14"/>
    <property type="match status" value="1"/>
</dbReference>
<dbReference type="Proteomes" id="UP001370490">
    <property type="component" value="Unassembled WGS sequence"/>
</dbReference>
<dbReference type="SUPFAM" id="SSF52540">
    <property type="entry name" value="P-loop containing nucleoside triphosphate hydrolases"/>
    <property type="match status" value="1"/>
</dbReference>
<dbReference type="InterPro" id="IPR027417">
    <property type="entry name" value="P-loop_NTPase"/>
</dbReference>
<evidence type="ECO:0000259" key="5">
    <source>
        <dbReference type="Pfam" id="PF18052"/>
    </source>
</evidence>
<feature type="domain" description="Disease resistance R13L4/SHOC-2-like LRR" evidence="7">
    <location>
        <begin position="573"/>
        <end position="880"/>
    </location>
</feature>
<dbReference type="FunFam" id="1.10.10.10:FF:000322">
    <property type="entry name" value="Probable disease resistance protein At1g63360"/>
    <property type="match status" value="1"/>
</dbReference>
<dbReference type="InterPro" id="IPR036388">
    <property type="entry name" value="WH-like_DNA-bd_sf"/>
</dbReference>
<evidence type="ECO:0000256" key="1">
    <source>
        <dbReference type="ARBA" id="ARBA00022737"/>
    </source>
</evidence>
<dbReference type="InterPro" id="IPR032675">
    <property type="entry name" value="LRR_dom_sf"/>
</dbReference>
<sequence>MADSFVRSVVSNLLARITDLLINEVIFLHGVVDQVRSLQDELQRIHAFLEDADTVMQKEGDKRLQVLLSQFRDIAYDAEDAIDTFILKVPSVRNRGGFRRLVKRSTGIFNWTKHRHRVGMQIEAINSRISKIRETVPTYGAHNIAGTSTKNRRPLQGRRRCYAHEEEDVVGLDEDMRSLVTELTNKNGRAWVVSIVGMGGSGKTTLARKLYNHVDIKKHFGCYAWVSISQEWRAKDLLFNIITQTTSPSKEDRELIQKMSNEELVIKVHNFLKEKIYLLVLDDVWETEAWDVLRPAFPSENVGSKLIITTRIQNVALHVDPNCFIHEPRSLTDEEAWELLLKKVKGVIRDDRREDASRFHELGKEMAKKCSGLPLAIVVLGGLLATKTSLEEWEKVGQNTGLQLRKAGKGDKQQYGEVSKVLALSYDNLPYYLKPCFLYLGAFPEDSEIRVKPLIRMWIAEGFISSPQIDREETFEQAGEEYLQELIQRSLIQVVKKDTNGRPKSCLLHDLLRDLCLEKAREESFLEVLSSSKSTNATATEGSVSKARRIALHMGNDSDFAVRFLLEHKKSCLRSLLCFGSTIELKLSEWKIGCANLPLLRVLHLQVRDLSCFGKHLFLKYIGNLHHLKYLCLLNWKLSEIPQSLGNLRSLQTLDIRGSSMRKSLFSCQGGEVVQKMEQLRYHHFLRWKINSRDFEVGCLKNLQCLKDVGAGAWMARILPHLTNLQKLGIRTIKTVEQVKVVLEISDRLHSLHLGLSSGLDYPSLEQLSRGRNLSKLYLFGKITEKEVQLQQQLPPNLTKLHLRSSCLKVQDPMAALEKLPFLKFLMLGSYSYEGTQMTCSANGFPQLQHLVIEHLPQLEEWRVEEGTMPHLKHLTISFCDKLRMIPEGLKFITTLLELDIRMMPKEFINSVRKVDSSDAEATSDPNQGADYYKIQHIPTVKLVFS</sequence>
<dbReference type="InterPro" id="IPR058922">
    <property type="entry name" value="WHD_DRP"/>
</dbReference>
<dbReference type="Pfam" id="PF18052">
    <property type="entry name" value="Rx_N"/>
    <property type="match status" value="1"/>
</dbReference>
<organism evidence="8 9">
    <name type="scientific">Dillenia turbinata</name>
    <dbReference type="NCBI Taxonomy" id="194707"/>
    <lineage>
        <taxon>Eukaryota</taxon>
        <taxon>Viridiplantae</taxon>
        <taxon>Streptophyta</taxon>
        <taxon>Embryophyta</taxon>
        <taxon>Tracheophyta</taxon>
        <taxon>Spermatophyta</taxon>
        <taxon>Magnoliopsida</taxon>
        <taxon>eudicotyledons</taxon>
        <taxon>Gunneridae</taxon>
        <taxon>Pentapetalae</taxon>
        <taxon>Dilleniales</taxon>
        <taxon>Dilleniaceae</taxon>
        <taxon>Dillenia</taxon>
    </lineage>
</organism>
<comment type="caution">
    <text evidence="8">The sequence shown here is derived from an EMBL/GenBank/DDBJ whole genome shotgun (WGS) entry which is preliminary data.</text>
</comment>
<dbReference type="Gene3D" id="3.40.50.300">
    <property type="entry name" value="P-loop containing nucleotide triphosphate hydrolases"/>
    <property type="match status" value="1"/>
</dbReference>
<dbReference type="Gene3D" id="1.10.10.10">
    <property type="entry name" value="Winged helix-like DNA-binding domain superfamily/Winged helix DNA-binding domain"/>
    <property type="match status" value="1"/>
</dbReference>
<reference evidence="8 9" key="1">
    <citation type="submission" date="2023-12" db="EMBL/GenBank/DDBJ databases">
        <title>A high-quality genome assembly for Dillenia turbinata (Dilleniales).</title>
        <authorList>
            <person name="Chanderbali A."/>
        </authorList>
    </citation>
    <scope>NUCLEOTIDE SEQUENCE [LARGE SCALE GENOMIC DNA]</scope>
    <source>
        <strain evidence="8">LSX21</strain>
        <tissue evidence="8">Leaf</tissue>
    </source>
</reference>
<evidence type="ECO:0000313" key="8">
    <source>
        <dbReference type="EMBL" id="KAK6946427.1"/>
    </source>
</evidence>
<dbReference type="InterPro" id="IPR042197">
    <property type="entry name" value="Apaf_helical"/>
</dbReference>
<dbReference type="InterPro" id="IPR055414">
    <property type="entry name" value="LRR_R13L4/SHOC2-like"/>
</dbReference>
<evidence type="ECO:0000259" key="4">
    <source>
        <dbReference type="Pfam" id="PF00931"/>
    </source>
</evidence>
<proteinExistence type="predicted"/>
<dbReference type="GO" id="GO:0043531">
    <property type="term" value="F:ADP binding"/>
    <property type="evidence" value="ECO:0007669"/>
    <property type="project" value="InterPro"/>
</dbReference>
<evidence type="ECO:0000259" key="7">
    <source>
        <dbReference type="Pfam" id="PF23598"/>
    </source>
</evidence>
<dbReference type="CDD" id="cd14798">
    <property type="entry name" value="RX-CC_like"/>
    <property type="match status" value="1"/>
</dbReference>
<name>A0AAN8ZR04_9MAGN</name>
<feature type="domain" description="Disease resistance protein winged helix" evidence="6">
    <location>
        <begin position="443"/>
        <end position="516"/>
    </location>
</feature>
<dbReference type="Gene3D" id="1.20.5.4130">
    <property type="match status" value="1"/>
</dbReference>
<protein>
    <submittedName>
        <fullName evidence="8">NB-ARC</fullName>
    </submittedName>
</protein>
<keyword evidence="2" id="KW-0547">Nucleotide-binding</keyword>
<keyword evidence="1" id="KW-0677">Repeat</keyword>
<evidence type="ECO:0000256" key="2">
    <source>
        <dbReference type="ARBA" id="ARBA00022741"/>
    </source>
</evidence>
<dbReference type="PANTHER" id="PTHR23155:SF1185">
    <property type="entry name" value="DISEASE RESISTANCE RPP8-LIKE PROTEIN 3-RELATED"/>
    <property type="match status" value="1"/>
</dbReference>
<dbReference type="AlphaFoldDB" id="A0AAN8ZR04"/>
<keyword evidence="9" id="KW-1185">Reference proteome</keyword>
<dbReference type="Pfam" id="PF00931">
    <property type="entry name" value="NB-ARC"/>
    <property type="match status" value="1"/>
</dbReference>
<feature type="domain" description="NB-ARC" evidence="4">
    <location>
        <begin position="174"/>
        <end position="344"/>
    </location>
</feature>
<evidence type="ECO:0000256" key="3">
    <source>
        <dbReference type="ARBA" id="ARBA00022821"/>
    </source>
</evidence>
<evidence type="ECO:0000259" key="6">
    <source>
        <dbReference type="Pfam" id="PF23559"/>
    </source>
</evidence>
<evidence type="ECO:0000313" key="9">
    <source>
        <dbReference type="Proteomes" id="UP001370490"/>
    </source>
</evidence>
<dbReference type="InterPro" id="IPR044974">
    <property type="entry name" value="Disease_R_plants"/>
</dbReference>
<dbReference type="Gene3D" id="3.80.10.10">
    <property type="entry name" value="Ribonuclease Inhibitor"/>
    <property type="match status" value="1"/>
</dbReference>
<dbReference type="Pfam" id="PF23559">
    <property type="entry name" value="WHD_DRP"/>
    <property type="match status" value="1"/>
</dbReference>
<keyword evidence="3" id="KW-0611">Plant defense</keyword>
<accession>A0AAN8ZR04</accession>
<dbReference type="FunFam" id="1.10.8.430:FF:000003">
    <property type="entry name" value="Probable disease resistance protein At5g66910"/>
    <property type="match status" value="1"/>
</dbReference>
<dbReference type="PANTHER" id="PTHR23155">
    <property type="entry name" value="DISEASE RESISTANCE PROTEIN RP"/>
    <property type="match status" value="1"/>
</dbReference>
<dbReference type="GO" id="GO:0098542">
    <property type="term" value="P:defense response to other organism"/>
    <property type="evidence" value="ECO:0007669"/>
    <property type="project" value="TreeGrafter"/>
</dbReference>
<dbReference type="EMBL" id="JBAMMX010000002">
    <property type="protein sequence ID" value="KAK6946427.1"/>
    <property type="molecule type" value="Genomic_DNA"/>
</dbReference>
<dbReference type="InterPro" id="IPR038005">
    <property type="entry name" value="RX-like_CC"/>
</dbReference>
<dbReference type="FunFam" id="3.40.50.300:FF:001091">
    <property type="entry name" value="Probable disease resistance protein At1g61300"/>
    <property type="match status" value="1"/>
</dbReference>
<feature type="domain" description="Disease resistance N-terminal" evidence="5">
    <location>
        <begin position="9"/>
        <end position="96"/>
    </location>
</feature>
<dbReference type="InterPro" id="IPR041118">
    <property type="entry name" value="Rx_N"/>
</dbReference>
<dbReference type="PRINTS" id="PR00364">
    <property type="entry name" value="DISEASERSIST"/>
</dbReference>
<dbReference type="Gene3D" id="1.10.8.430">
    <property type="entry name" value="Helical domain of apoptotic protease-activating factors"/>
    <property type="match status" value="1"/>
</dbReference>
<dbReference type="SUPFAM" id="SSF52058">
    <property type="entry name" value="L domain-like"/>
    <property type="match status" value="1"/>
</dbReference>
<dbReference type="InterPro" id="IPR002182">
    <property type="entry name" value="NB-ARC"/>
</dbReference>